<evidence type="ECO:0000313" key="2">
    <source>
        <dbReference type="Proteomes" id="UP000659904"/>
    </source>
</evidence>
<proteinExistence type="predicted"/>
<gene>
    <name evidence="1" type="ORF">Cci01nite_83400</name>
</gene>
<dbReference type="Proteomes" id="UP000659904">
    <property type="component" value="Unassembled WGS sequence"/>
</dbReference>
<reference evidence="1 2" key="1">
    <citation type="submission" date="2021-01" db="EMBL/GenBank/DDBJ databases">
        <title>Whole genome shotgun sequence of Catellatospora citrea NBRC 14495.</title>
        <authorList>
            <person name="Komaki H."/>
            <person name="Tamura T."/>
        </authorList>
    </citation>
    <scope>NUCLEOTIDE SEQUENCE [LARGE SCALE GENOMIC DNA]</scope>
    <source>
        <strain evidence="1 2">NBRC 14495</strain>
    </source>
</reference>
<comment type="caution">
    <text evidence="1">The sequence shown here is derived from an EMBL/GenBank/DDBJ whole genome shotgun (WGS) entry which is preliminary data.</text>
</comment>
<dbReference type="EMBL" id="BONH01000082">
    <property type="protein sequence ID" value="GIG03247.1"/>
    <property type="molecule type" value="Genomic_DNA"/>
</dbReference>
<sequence>MGSVNPTLNPVRPAVDALPGAIAAHLDLLTRESDSRSRNAVAVGWVRSCLDRLATTEVTTEAGRDEIADALAMLAALLEADRADARWTYDRRAIEGGDEDETDENYRVPDHIAMYHVTPEGWVRKR</sequence>
<accession>A0A8J3KNR9</accession>
<organism evidence="1 2">
    <name type="scientific">Catellatospora citrea</name>
    <dbReference type="NCBI Taxonomy" id="53366"/>
    <lineage>
        <taxon>Bacteria</taxon>
        <taxon>Bacillati</taxon>
        <taxon>Actinomycetota</taxon>
        <taxon>Actinomycetes</taxon>
        <taxon>Micromonosporales</taxon>
        <taxon>Micromonosporaceae</taxon>
        <taxon>Catellatospora</taxon>
    </lineage>
</organism>
<keyword evidence="2" id="KW-1185">Reference proteome</keyword>
<dbReference type="AlphaFoldDB" id="A0A8J3KNR9"/>
<evidence type="ECO:0000313" key="1">
    <source>
        <dbReference type="EMBL" id="GIG03247.1"/>
    </source>
</evidence>
<protein>
    <submittedName>
        <fullName evidence="1">Uncharacterized protein</fullName>
    </submittedName>
</protein>
<name>A0A8J3KNR9_9ACTN</name>